<feature type="transmembrane region" description="Helical" evidence="6">
    <location>
        <begin position="282"/>
        <end position="302"/>
    </location>
</feature>
<sequence>MEKSNTTISRYFQFTEIRTKITSLFPFLISILYLMSKNQQVKIFETILFFSAMFLFDLETTAINNYIDTKTNGDSIPYSRKKGRILIYIMLAISIALGLVLVYYTDWIVLILGSLCFAFGIFYTFGPLPISRTPFGEIISGIFYGFFIPLILLYINFPEGYYLKVLFTDTHVLLEANYINLIHLVLLFAIPTLTTAGIMLANNTCDLEKDILQKRHTLPYYIGKKASVSLFKWIYITSYLMIPILVFIGELGLISLVALVGIIPVAKNLKEFENQQVKSETFIVSIKNYVILNLGLVITMMIDNLL</sequence>
<evidence type="ECO:0000256" key="6">
    <source>
        <dbReference type="SAM" id="Phobius"/>
    </source>
</evidence>
<dbReference type="Pfam" id="PF01040">
    <property type="entry name" value="UbiA"/>
    <property type="match status" value="1"/>
</dbReference>
<feature type="transmembrane region" description="Helical" evidence="6">
    <location>
        <begin position="108"/>
        <end position="126"/>
    </location>
</feature>
<evidence type="ECO:0000313" key="8">
    <source>
        <dbReference type="Proteomes" id="UP000243406"/>
    </source>
</evidence>
<organism evidence="7 8">
    <name type="scientific">Acetoanaerobium noterae</name>
    <dbReference type="NCBI Taxonomy" id="745369"/>
    <lineage>
        <taxon>Bacteria</taxon>
        <taxon>Bacillati</taxon>
        <taxon>Bacillota</taxon>
        <taxon>Clostridia</taxon>
        <taxon>Peptostreptococcales</taxon>
        <taxon>Filifactoraceae</taxon>
        <taxon>Acetoanaerobium</taxon>
    </lineage>
</organism>
<evidence type="ECO:0000313" key="7">
    <source>
        <dbReference type="EMBL" id="SKB24831.1"/>
    </source>
</evidence>
<reference evidence="8" key="1">
    <citation type="submission" date="2017-02" db="EMBL/GenBank/DDBJ databases">
        <authorList>
            <person name="Varghese N."/>
            <person name="Submissions S."/>
        </authorList>
    </citation>
    <scope>NUCLEOTIDE SEQUENCE [LARGE SCALE GENOMIC DNA]</scope>
    <source>
        <strain evidence="8">ATCC 35199</strain>
    </source>
</reference>
<feature type="transmembrane region" description="Helical" evidence="6">
    <location>
        <begin position="233"/>
        <end position="262"/>
    </location>
</feature>
<feature type="transmembrane region" description="Helical" evidence="6">
    <location>
        <begin position="138"/>
        <end position="157"/>
    </location>
</feature>
<evidence type="ECO:0000256" key="5">
    <source>
        <dbReference type="ARBA" id="ARBA00023136"/>
    </source>
</evidence>
<comment type="subcellular location">
    <subcellularLocation>
        <location evidence="1">Membrane</location>
        <topology evidence="1">Multi-pass membrane protein</topology>
    </subcellularLocation>
</comment>
<dbReference type="PANTHER" id="PTHR13929">
    <property type="entry name" value="1,4-DIHYDROXY-2-NAPHTHOATE OCTAPRENYLTRANSFERASE"/>
    <property type="match status" value="1"/>
</dbReference>
<dbReference type="GO" id="GO:0042371">
    <property type="term" value="P:vitamin K biosynthetic process"/>
    <property type="evidence" value="ECO:0007669"/>
    <property type="project" value="TreeGrafter"/>
</dbReference>
<keyword evidence="4 6" id="KW-1133">Transmembrane helix</keyword>
<keyword evidence="5 6" id="KW-0472">Membrane</keyword>
<protein>
    <submittedName>
        <fullName evidence="7">1,4-dihydroxy-2-naphthoate octaprenyltransferase</fullName>
    </submittedName>
</protein>
<keyword evidence="3 6" id="KW-0812">Transmembrane</keyword>
<feature type="transmembrane region" description="Helical" evidence="6">
    <location>
        <begin position="43"/>
        <end position="64"/>
    </location>
</feature>
<dbReference type="GO" id="GO:0009234">
    <property type="term" value="P:menaquinone biosynthetic process"/>
    <property type="evidence" value="ECO:0007669"/>
    <property type="project" value="TreeGrafter"/>
</dbReference>
<feature type="transmembrane region" description="Helical" evidence="6">
    <location>
        <begin position="177"/>
        <end position="201"/>
    </location>
</feature>
<evidence type="ECO:0000256" key="3">
    <source>
        <dbReference type="ARBA" id="ARBA00022692"/>
    </source>
</evidence>
<evidence type="ECO:0000256" key="1">
    <source>
        <dbReference type="ARBA" id="ARBA00004141"/>
    </source>
</evidence>
<accession>A0A1T4ZPX6</accession>
<dbReference type="InterPro" id="IPR000537">
    <property type="entry name" value="UbiA_prenyltransferase"/>
</dbReference>
<name>A0A1T4ZPX6_9FIRM</name>
<dbReference type="RefSeq" id="WP_079588199.1">
    <property type="nucleotide sequence ID" value="NZ_FUYN01000001.1"/>
</dbReference>
<dbReference type="InterPro" id="IPR026046">
    <property type="entry name" value="UBIAD1"/>
</dbReference>
<evidence type="ECO:0000256" key="4">
    <source>
        <dbReference type="ARBA" id="ARBA00022989"/>
    </source>
</evidence>
<dbReference type="GO" id="GO:0016020">
    <property type="term" value="C:membrane"/>
    <property type="evidence" value="ECO:0007669"/>
    <property type="project" value="UniProtKB-SubCell"/>
</dbReference>
<gene>
    <name evidence="7" type="ORF">SAMN02745120_0192</name>
</gene>
<feature type="transmembrane region" description="Helical" evidence="6">
    <location>
        <begin position="85"/>
        <end position="102"/>
    </location>
</feature>
<feature type="transmembrane region" description="Helical" evidence="6">
    <location>
        <begin position="21"/>
        <end position="37"/>
    </location>
</feature>
<dbReference type="Proteomes" id="UP000243406">
    <property type="component" value="Unassembled WGS sequence"/>
</dbReference>
<proteinExistence type="predicted"/>
<dbReference type="EMBL" id="FUYN01000001">
    <property type="protein sequence ID" value="SKB24831.1"/>
    <property type="molecule type" value="Genomic_DNA"/>
</dbReference>
<keyword evidence="8" id="KW-1185">Reference proteome</keyword>
<dbReference type="GO" id="GO:0004659">
    <property type="term" value="F:prenyltransferase activity"/>
    <property type="evidence" value="ECO:0007669"/>
    <property type="project" value="InterPro"/>
</dbReference>
<evidence type="ECO:0000256" key="2">
    <source>
        <dbReference type="ARBA" id="ARBA00022679"/>
    </source>
</evidence>
<keyword evidence="2 7" id="KW-0808">Transferase</keyword>
<dbReference type="PANTHER" id="PTHR13929:SF0">
    <property type="entry name" value="UBIA PRENYLTRANSFERASE DOMAIN-CONTAINING PROTEIN 1"/>
    <property type="match status" value="1"/>
</dbReference>
<dbReference type="CDD" id="cd13962">
    <property type="entry name" value="PT_UbiA_UBIAD1"/>
    <property type="match status" value="1"/>
</dbReference>
<dbReference type="OrthoDB" id="9767568at2"/>
<dbReference type="AlphaFoldDB" id="A0A1T4ZPX6"/>